<accession>A0A0S2IWK0</accession>
<name>A0A0S2IWK0_LEPBO</name>
<evidence type="ECO:0000313" key="2">
    <source>
        <dbReference type="Proteomes" id="UP000058857"/>
    </source>
</evidence>
<protein>
    <recommendedName>
        <fullName evidence="3">MORN repeat protein</fullName>
    </recommendedName>
</protein>
<evidence type="ECO:0008006" key="3">
    <source>
        <dbReference type="Google" id="ProtNLM"/>
    </source>
</evidence>
<dbReference type="Proteomes" id="UP000058857">
    <property type="component" value="Chromosome 1"/>
</dbReference>
<dbReference type="SUPFAM" id="SSF82185">
    <property type="entry name" value="Histone H3 K4-specific methyltransferase SET7/9 N-terminal domain"/>
    <property type="match status" value="1"/>
</dbReference>
<dbReference type="EMBL" id="CP012029">
    <property type="protein sequence ID" value="ALO28054.1"/>
    <property type="molecule type" value="Genomic_DNA"/>
</dbReference>
<dbReference type="AlphaFoldDB" id="A0A0S2IWK0"/>
<proteinExistence type="predicted"/>
<evidence type="ECO:0000313" key="1">
    <source>
        <dbReference type="EMBL" id="ALO28054.1"/>
    </source>
</evidence>
<organism evidence="1">
    <name type="scientific">Leptospira borgpetersenii serovar Ballum</name>
    <dbReference type="NCBI Taxonomy" id="280505"/>
    <lineage>
        <taxon>Bacteria</taxon>
        <taxon>Pseudomonadati</taxon>
        <taxon>Spirochaetota</taxon>
        <taxon>Spirochaetia</taxon>
        <taxon>Leptospirales</taxon>
        <taxon>Leptospiraceae</taxon>
        <taxon>Leptospira</taxon>
    </lineage>
</organism>
<gene>
    <name evidence="1" type="ORF">LBBP_03893</name>
</gene>
<reference evidence="1 2" key="1">
    <citation type="journal article" date="2015" name="PLoS Negl. Trop. Dis.">
        <title>Distribution of Plasmids in Distinct Leptospira Pathogenic Species.</title>
        <authorList>
            <person name="Wang Y."/>
            <person name="Zhuang X."/>
            <person name="Zhong Y."/>
            <person name="Zhang C."/>
            <person name="Zhang Y."/>
            <person name="Zeng L."/>
            <person name="Zhu Y."/>
            <person name="He P."/>
            <person name="Dong K."/>
            <person name="Pal U."/>
            <person name="Guo X."/>
            <person name="Qin J."/>
        </authorList>
    </citation>
    <scope>NUCLEOTIDE SEQUENCE [LARGE SCALE GENOMIC DNA]</scope>
    <source>
        <strain evidence="1 2">56604</strain>
    </source>
</reference>
<sequence>MSSFSIFSQSKMYAEDCENGEVVFRDSYGNEPKGTFINGKLEEFCRGKFKNNGTFSGVLHKDSSRRRVTKMIDPVHKEWCIKFAKKRV</sequence>
<dbReference type="PATRIC" id="fig|280505.15.peg.3791"/>